<feature type="transmembrane region" description="Helical" evidence="8">
    <location>
        <begin position="295"/>
        <end position="320"/>
    </location>
</feature>
<accession>A0A858Z6Z2</accession>
<feature type="transmembrane region" description="Helical" evidence="8">
    <location>
        <begin position="186"/>
        <end position="204"/>
    </location>
</feature>
<organism evidence="10">
    <name type="scientific">Phyllotreta armoraciae</name>
    <dbReference type="NCBI Taxonomy" id="1553667"/>
    <lineage>
        <taxon>Eukaryota</taxon>
        <taxon>Metazoa</taxon>
        <taxon>Ecdysozoa</taxon>
        <taxon>Arthropoda</taxon>
        <taxon>Hexapoda</taxon>
        <taxon>Insecta</taxon>
        <taxon>Pterygota</taxon>
        <taxon>Neoptera</taxon>
        <taxon>Endopterygota</taxon>
        <taxon>Coleoptera</taxon>
        <taxon>Polyphaga</taxon>
        <taxon>Cucujiformia</taxon>
        <taxon>Chrysomeloidea</taxon>
        <taxon>Chrysomelidae</taxon>
        <taxon>Galerucinae</taxon>
        <taxon>Alticini</taxon>
        <taxon>Phyllotreta</taxon>
    </lineage>
</organism>
<dbReference type="InterPro" id="IPR005829">
    <property type="entry name" value="Sugar_transporter_CS"/>
</dbReference>
<evidence type="ECO:0000256" key="8">
    <source>
        <dbReference type="SAM" id="Phobius"/>
    </source>
</evidence>
<feature type="transmembrane region" description="Helical" evidence="8">
    <location>
        <begin position="398"/>
        <end position="420"/>
    </location>
</feature>
<evidence type="ECO:0000259" key="9">
    <source>
        <dbReference type="PROSITE" id="PS50850"/>
    </source>
</evidence>
<dbReference type="PANTHER" id="PTHR48021">
    <property type="match status" value="1"/>
</dbReference>
<feature type="transmembrane region" description="Helical" evidence="8">
    <location>
        <begin position="125"/>
        <end position="148"/>
    </location>
</feature>
<dbReference type="InterPro" id="IPR005828">
    <property type="entry name" value="MFS_sugar_transport-like"/>
</dbReference>
<evidence type="ECO:0000256" key="3">
    <source>
        <dbReference type="ARBA" id="ARBA00022475"/>
    </source>
</evidence>
<dbReference type="AlphaFoldDB" id="A0A858Z6Z2"/>
<feature type="transmembrane region" description="Helical" evidence="8">
    <location>
        <begin position="101"/>
        <end position="119"/>
    </location>
</feature>
<dbReference type="PANTHER" id="PTHR48021:SF47">
    <property type="entry name" value="GH17672P"/>
    <property type="match status" value="1"/>
</dbReference>
<evidence type="ECO:0000256" key="6">
    <source>
        <dbReference type="ARBA" id="ARBA00022989"/>
    </source>
</evidence>
<proteinExistence type="evidence at transcript level"/>
<dbReference type="Gene3D" id="1.20.1250.20">
    <property type="entry name" value="MFS general substrate transporter like domains"/>
    <property type="match status" value="1"/>
</dbReference>
<feature type="domain" description="Major facilitator superfamily (MFS) profile" evidence="9">
    <location>
        <begin position="21"/>
        <end position="453"/>
    </location>
</feature>
<dbReference type="GO" id="GO:0022857">
    <property type="term" value="F:transmembrane transporter activity"/>
    <property type="evidence" value="ECO:0007669"/>
    <property type="project" value="InterPro"/>
</dbReference>
<feature type="transmembrane region" description="Helical" evidence="8">
    <location>
        <begin position="327"/>
        <end position="349"/>
    </location>
</feature>
<evidence type="ECO:0000313" key="10">
    <source>
        <dbReference type="EMBL" id="QJX15792.1"/>
    </source>
</evidence>
<dbReference type="Pfam" id="PF00083">
    <property type="entry name" value="Sugar_tr"/>
    <property type="match status" value="1"/>
</dbReference>
<sequence length="467" mass="51725">MRSTSNSQSYLNNEGYGRSWFVYFCSITSDLLCISYGFTTSWSSSIIPQLQSNNSEVNPLSRPITALETSALAALPSVFGMLGVFGLLVTSKISDKAGRKATLLFVAITVILSYLVLAFAKHISIYYICLACIGWCDGLMILNLSAYNSEISLNRDRGKLLCLQGIMVPAGSTIAYFSGYTSVRNIAFIALICPSLFLGLSYFLPESPLSLVNDEKRCTQVLERLRGTKHVDMEYLLLKKSKTNAKKFTVLDVFKSRAPIKGFLLSVGLFAAQSVSGIYMLTAFMAPIFNEAGSYISGNAIGVMAGFIQIICVFCAAFFVERLGRRPLLLSSNIFIILNLSCMGAYFYLRQTEVLLYGQLQWLPILLVATYYIAYSIGMGPLPWTIMCDLFSNDLRTVGFSIVVVISYLQVFLILFSIPLIGEAMGIYFCVWLQCGMSMMAFIGIYFTIPETRGKSIEEMQIKLAAH</sequence>
<comment type="subcellular location">
    <subcellularLocation>
        <location evidence="1">Cell membrane</location>
        <topology evidence="1">Multi-pass membrane protein</topology>
    </subcellularLocation>
</comment>
<dbReference type="PROSITE" id="PS00216">
    <property type="entry name" value="SUGAR_TRANSPORT_1"/>
    <property type="match status" value="2"/>
</dbReference>
<dbReference type="InterPro" id="IPR036259">
    <property type="entry name" value="MFS_trans_sf"/>
</dbReference>
<feature type="transmembrane region" description="Helical" evidence="8">
    <location>
        <begin position="426"/>
        <end position="449"/>
    </location>
</feature>
<keyword evidence="4" id="KW-0762">Sugar transport</keyword>
<reference evidence="10" key="1">
    <citation type="submission" date="2019-09" db="EMBL/GenBank/DDBJ databases">
        <title>MFS transporters aid in co-option of insect defense compounds from plants.</title>
        <authorList>
            <person name="Yang Z.-L."/>
            <person name="Nour-Eldin H.H."/>
            <person name="Haenniger S."/>
            <person name="Reichelt M."/>
            <person name="Crocoll C."/>
            <person name="Vogel H."/>
            <person name="Beran F."/>
        </authorList>
    </citation>
    <scope>NUCLEOTIDE SEQUENCE</scope>
</reference>
<dbReference type="EMBL" id="MN433083">
    <property type="protein sequence ID" value="QJX15792.1"/>
    <property type="molecule type" value="mRNA"/>
</dbReference>
<feature type="transmembrane region" description="Helical" evidence="8">
    <location>
        <begin position="263"/>
        <end position="289"/>
    </location>
</feature>
<dbReference type="SUPFAM" id="SSF103473">
    <property type="entry name" value="MFS general substrate transporter"/>
    <property type="match status" value="1"/>
</dbReference>
<keyword evidence="6 8" id="KW-1133">Transmembrane helix</keyword>
<evidence type="ECO:0000256" key="7">
    <source>
        <dbReference type="ARBA" id="ARBA00023136"/>
    </source>
</evidence>
<evidence type="ECO:0000256" key="5">
    <source>
        <dbReference type="ARBA" id="ARBA00022692"/>
    </source>
</evidence>
<protein>
    <submittedName>
        <fullName evidence="10">Major facilitator superfamily protein</fullName>
    </submittedName>
</protein>
<evidence type="ECO:0000256" key="2">
    <source>
        <dbReference type="ARBA" id="ARBA00022448"/>
    </source>
</evidence>
<keyword evidence="5 8" id="KW-0812">Transmembrane</keyword>
<keyword evidence="3" id="KW-1003">Cell membrane</keyword>
<keyword evidence="2" id="KW-0813">Transport</keyword>
<feature type="transmembrane region" description="Helical" evidence="8">
    <location>
        <begin position="70"/>
        <end position="89"/>
    </location>
</feature>
<keyword evidence="7 8" id="KW-0472">Membrane</keyword>
<feature type="transmembrane region" description="Helical" evidence="8">
    <location>
        <begin position="20"/>
        <end position="38"/>
    </location>
</feature>
<evidence type="ECO:0000256" key="1">
    <source>
        <dbReference type="ARBA" id="ARBA00004651"/>
    </source>
</evidence>
<dbReference type="InterPro" id="IPR020846">
    <property type="entry name" value="MFS_dom"/>
</dbReference>
<evidence type="ECO:0000256" key="4">
    <source>
        <dbReference type="ARBA" id="ARBA00022597"/>
    </source>
</evidence>
<feature type="transmembrane region" description="Helical" evidence="8">
    <location>
        <begin position="361"/>
        <end position="386"/>
    </location>
</feature>
<dbReference type="PROSITE" id="PS50850">
    <property type="entry name" value="MFS"/>
    <property type="match status" value="1"/>
</dbReference>
<dbReference type="GO" id="GO:0005886">
    <property type="term" value="C:plasma membrane"/>
    <property type="evidence" value="ECO:0007669"/>
    <property type="project" value="UniProtKB-SubCell"/>
</dbReference>
<gene>
    <name evidence="10" type="primary">17009</name>
</gene>
<feature type="transmembrane region" description="Helical" evidence="8">
    <location>
        <begin position="160"/>
        <end position="180"/>
    </location>
</feature>
<name>A0A858Z6Z2_9CUCU</name>
<dbReference type="InterPro" id="IPR050549">
    <property type="entry name" value="MFS_Trehalose_Transporter"/>
</dbReference>
<dbReference type="FunFam" id="1.20.1250.20:FF:000218">
    <property type="entry name" value="facilitated trehalose transporter Tret1"/>
    <property type="match status" value="1"/>
</dbReference>